<dbReference type="GO" id="GO:0044281">
    <property type="term" value="P:small molecule metabolic process"/>
    <property type="evidence" value="ECO:0007669"/>
    <property type="project" value="UniProtKB-ARBA"/>
</dbReference>
<dbReference type="SFLD" id="SFLDG01129">
    <property type="entry name" value="C1.5:_HAD__Beta-PGM__Phosphata"/>
    <property type="match status" value="1"/>
</dbReference>
<reference evidence="5 6" key="1">
    <citation type="submission" date="2016-10" db="EMBL/GenBank/DDBJ databases">
        <authorList>
            <person name="de Groot N.N."/>
        </authorList>
    </citation>
    <scope>NUCLEOTIDE SEQUENCE [LARGE SCALE GENOMIC DNA]</scope>
    <source>
        <strain evidence="5 6">DSM 22024</strain>
    </source>
</reference>
<evidence type="ECO:0000313" key="6">
    <source>
        <dbReference type="Proteomes" id="UP000198983"/>
    </source>
</evidence>
<feature type="region of interest" description="Disordered" evidence="4">
    <location>
        <begin position="1"/>
        <end position="20"/>
    </location>
</feature>
<accession>A0A1H1M4W0</accession>
<dbReference type="Proteomes" id="UP000198983">
    <property type="component" value="Chromosome I"/>
</dbReference>
<dbReference type="OrthoDB" id="9810501at2"/>
<comment type="cofactor">
    <cofactor evidence="1">
        <name>Mg(2+)</name>
        <dbReference type="ChEBI" id="CHEBI:18420"/>
    </cofactor>
</comment>
<dbReference type="SUPFAM" id="SSF56784">
    <property type="entry name" value="HAD-like"/>
    <property type="match status" value="1"/>
</dbReference>
<dbReference type="AlphaFoldDB" id="A0A1H1M4W0"/>
<dbReference type="EMBL" id="LT629732">
    <property type="protein sequence ID" value="SDR81542.1"/>
    <property type="molecule type" value="Genomic_DNA"/>
</dbReference>
<keyword evidence="3" id="KW-0460">Magnesium</keyword>
<keyword evidence="2 5" id="KW-0378">Hydrolase</keyword>
<protein>
    <submittedName>
        <fullName evidence="5">Putative hydrolase of the HAD superfamily</fullName>
    </submittedName>
</protein>
<dbReference type="InterPro" id="IPR023214">
    <property type="entry name" value="HAD_sf"/>
</dbReference>
<proteinExistence type="predicted"/>
<dbReference type="Pfam" id="PF00702">
    <property type="entry name" value="Hydrolase"/>
    <property type="match status" value="1"/>
</dbReference>
<dbReference type="STRING" id="117157.SAMN04489717_0668"/>
<dbReference type="Gene3D" id="1.20.120.710">
    <property type="entry name" value="Haloacid dehalogenase hydrolase-like domain"/>
    <property type="match status" value="1"/>
</dbReference>
<keyword evidence="6" id="KW-1185">Reference proteome</keyword>
<dbReference type="InterPro" id="IPR036412">
    <property type="entry name" value="HAD-like_sf"/>
</dbReference>
<evidence type="ECO:0000256" key="1">
    <source>
        <dbReference type="ARBA" id="ARBA00001946"/>
    </source>
</evidence>
<dbReference type="Gene3D" id="3.40.50.1000">
    <property type="entry name" value="HAD superfamily/HAD-like"/>
    <property type="match status" value="1"/>
</dbReference>
<evidence type="ECO:0000313" key="5">
    <source>
        <dbReference type="EMBL" id="SDR81542.1"/>
    </source>
</evidence>
<dbReference type="PANTHER" id="PTHR46470:SF4">
    <property type="entry name" value="5-AMINO-6-(5-PHOSPHO-D-RIBITYLAMINO)URACIL PHOSPHATASE YIGB"/>
    <property type="match status" value="1"/>
</dbReference>
<dbReference type="InterPro" id="IPR051400">
    <property type="entry name" value="HAD-like_hydrolase"/>
</dbReference>
<dbReference type="RefSeq" id="WP_092650444.1">
    <property type="nucleotide sequence ID" value="NZ_LT629732.1"/>
</dbReference>
<dbReference type="NCBIfam" id="TIGR01549">
    <property type="entry name" value="HAD-SF-IA-v1"/>
    <property type="match status" value="1"/>
</dbReference>
<evidence type="ECO:0000256" key="3">
    <source>
        <dbReference type="ARBA" id="ARBA00022842"/>
    </source>
</evidence>
<gene>
    <name evidence="5" type="ORF">SAMN04489717_0668</name>
</gene>
<evidence type="ECO:0000256" key="4">
    <source>
        <dbReference type="SAM" id="MobiDB-lite"/>
    </source>
</evidence>
<feature type="compositionally biased region" description="Low complexity" evidence="4">
    <location>
        <begin position="10"/>
        <end position="20"/>
    </location>
</feature>
<name>A0A1H1M4W0_9ACTN</name>
<sequence length="270" mass="28971">MTSDLPTSPAPSGSALSGPALSGSAPVRGVLFDIDDTLFDYSSSERSGLLAHLAALDLLDRFPDSEELVAVWRRFVDEEHARFLAGEQTFTEQQLSRTRRFLSHLGCLPAEGISDSEAAAWFAGYVSHRDARWAAFPDAAPLLESLASAYRLGVISNSSHDHQLRKLERIGLLAYFGAAIVCSESHGTAKPHPSIFRAGCALLGLPPHEVAYVGDKYAVDAVGARDAGLQAYWLDRTGASAGPASERGIQVISSLAELPALLRLRADDRD</sequence>
<dbReference type="GO" id="GO:0016787">
    <property type="term" value="F:hydrolase activity"/>
    <property type="evidence" value="ECO:0007669"/>
    <property type="project" value="UniProtKB-KW"/>
</dbReference>
<organism evidence="5 6">
    <name type="scientific">Actinopolymorpha singaporensis</name>
    <dbReference type="NCBI Taxonomy" id="117157"/>
    <lineage>
        <taxon>Bacteria</taxon>
        <taxon>Bacillati</taxon>
        <taxon>Actinomycetota</taxon>
        <taxon>Actinomycetes</taxon>
        <taxon>Propionibacteriales</taxon>
        <taxon>Actinopolymorphaceae</taxon>
        <taxon>Actinopolymorpha</taxon>
    </lineage>
</organism>
<dbReference type="PANTHER" id="PTHR46470">
    <property type="entry name" value="N-ACYLNEURAMINATE-9-PHOSPHATASE"/>
    <property type="match status" value="1"/>
</dbReference>
<dbReference type="InterPro" id="IPR006439">
    <property type="entry name" value="HAD-SF_hydro_IA"/>
</dbReference>
<evidence type="ECO:0000256" key="2">
    <source>
        <dbReference type="ARBA" id="ARBA00022801"/>
    </source>
</evidence>
<dbReference type="SFLD" id="SFLDS00003">
    <property type="entry name" value="Haloacid_Dehalogenase"/>
    <property type="match status" value="1"/>
</dbReference>